<dbReference type="Proteomes" id="UP001499909">
    <property type="component" value="Unassembled WGS sequence"/>
</dbReference>
<dbReference type="Pfam" id="PF02163">
    <property type="entry name" value="Peptidase_M50"/>
    <property type="match status" value="1"/>
</dbReference>
<keyword evidence="6 7" id="KW-0472">Membrane</keyword>
<sequence length="392" mass="43635">MLLLPDLRLSRFDSHRWVLNTPTGHNLLVNTATARLFELLQTTATLELARAGFNQEFGLALLPAEFEALVYSRFGGYGLLTQDQEEARSTPPSAIKLQVELLSARAAGLCAAPLRALYAPRVFWAAFAGLLLFLLAVYLHFPRLAAPSRADFGVAIPLIYASIFVHEFGHIAACRRFGVRHGGIGFGFYLFVFPVLYADVTNIWQASRQRRIITNLGGIFSQLLYASLLAVGYLVVAYPPLLVAALACAALALWQFNPFIRRDGYWLLSDLTNTPNLLAKAAHTTREGLSWQGLRRLVRSRGRVLLSRRIFLFAYGVANASLFAVFAAYTVLRYGPQLLDFPRLVFQLLRNLAAGSPALAEVSQVPLIVCTFYLMLIRYLLVLSRWRPAQAT</sequence>
<dbReference type="InterPro" id="IPR008915">
    <property type="entry name" value="Peptidase_M50"/>
</dbReference>
<evidence type="ECO:0000256" key="5">
    <source>
        <dbReference type="ARBA" id="ARBA00022989"/>
    </source>
</evidence>
<feature type="transmembrane region" description="Helical" evidence="7">
    <location>
        <begin position="179"/>
        <end position="200"/>
    </location>
</feature>
<feature type="transmembrane region" description="Helical" evidence="7">
    <location>
        <begin position="122"/>
        <end position="141"/>
    </location>
</feature>
<comment type="subcellular location">
    <subcellularLocation>
        <location evidence="2">Membrane</location>
        <topology evidence="2">Multi-pass membrane protein</topology>
    </subcellularLocation>
</comment>
<proteinExistence type="inferred from homology"/>
<comment type="caution">
    <text evidence="9">The sequence shown here is derived from an EMBL/GenBank/DDBJ whole genome shotgun (WGS) entry which is preliminary data.</text>
</comment>
<comment type="similarity">
    <text evidence="3">Belongs to the peptidase M50B family.</text>
</comment>
<accession>A0ABP7N1Z4</accession>
<evidence type="ECO:0000256" key="1">
    <source>
        <dbReference type="ARBA" id="ARBA00001947"/>
    </source>
</evidence>
<feature type="transmembrane region" description="Helical" evidence="7">
    <location>
        <begin position="241"/>
        <end position="260"/>
    </location>
</feature>
<feature type="transmembrane region" description="Helical" evidence="7">
    <location>
        <begin position="310"/>
        <end position="332"/>
    </location>
</feature>
<evidence type="ECO:0000256" key="7">
    <source>
        <dbReference type="SAM" id="Phobius"/>
    </source>
</evidence>
<organism evidence="9 10">
    <name type="scientific">Hymenobacter algoricola</name>
    <dbReference type="NCBI Taxonomy" id="486267"/>
    <lineage>
        <taxon>Bacteria</taxon>
        <taxon>Pseudomonadati</taxon>
        <taxon>Bacteroidota</taxon>
        <taxon>Cytophagia</taxon>
        <taxon>Cytophagales</taxon>
        <taxon>Hymenobacteraceae</taxon>
        <taxon>Hymenobacter</taxon>
    </lineage>
</organism>
<gene>
    <name evidence="9" type="ORF">GCM10022406_17900</name>
</gene>
<evidence type="ECO:0000256" key="2">
    <source>
        <dbReference type="ARBA" id="ARBA00004141"/>
    </source>
</evidence>
<feature type="transmembrane region" description="Helical" evidence="7">
    <location>
        <begin position="153"/>
        <end position="173"/>
    </location>
</feature>
<feature type="transmembrane region" description="Helical" evidence="7">
    <location>
        <begin position="212"/>
        <end position="235"/>
    </location>
</feature>
<feature type="transmembrane region" description="Helical" evidence="7">
    <location>
        <begin position="352"/>
        <end position="377"/>
    </location>
</feature>
<dbReference type="EMBL" id="BAABDH010000034">
    <property type="protein sequence ID" value="GAA3933711.1"/>
    <property type="molecule type" value="Genomic_DNA"/>
</dbReference>
<keyword evidence="4 7" id="KW-0812">Transmembrane</keyword>
<evidence type="ECO:0000313" key="9">
    <source>
        <dbReference type="EMBL" id="GAA3933711.1"/>
    </source>
</evidence>
<evidence type="ECO:0000256" key="3">
    <source>
        <dbReference type="ARBA" id="ARBA00007931"/>
    </source>
</evidence>
<evidence type="ECO:0000313" key="10">
    <source>
        <dbReference type="Proteomes" id="UP001499909"/>
    </source>
</evidence>
<evidence type="ECO:0000256" key="4">
    <source>
        <dbReference type="ARBA" id="ARBA00022692"/>
    </source>
</evidence>
<reference evidence="10" key="1">
    <citation type="journal article" date="2019" name="Int. J. Syst. Evol. Microbiol.">
        <title>The Global Catalogue of Microorganisms (GCM) 10K type strain sequencing project: providing services to taxonomists for standard genome sequencing and annotation.</title>
        <authorList>
            <consortium name="The Broad Institute Genomics Platform"/>
            <consortium name="The Broad Institute Genome Sequencing Center for Infectious Disease"/>
            <person name="Wu L."/>
            <person name="Ma J."/>
        </authorList>
    </citation>
    <scope>NUCLEOTIDE SEQUENCE [LARGE SCALE GENOMIC DNA]</scope>
    <source>
        <strain evidence="10">JCM 17214</strain>
    </source>
</reference>
<evidence type="ECO:0000256" key="6">
    <source>
        <dbReference type="ARBA" id="ARBA00023136"/>
    </source>
</evidence>
<evidence type="ECO:0000259" key="8">
    <source>
        <dbReference type="Pfam" id="PF02163"/>
    </source>
</evidence>
<name>A0ABP7N1Z4_9BACT</name>
<comment type="cofactor">
    <cofactor evidence="1">
        <name>Zn(2+)</name>
        <dbReference type="ChEBI" id="CHEBI:29105"/>
    </cofactor>
</comment>
<feature type="domain" description="Peptidase M50" evidence="8">
    <location>
        <begin position="156"/>
        <end position="320"/>
    </location>
</feature>
<keyword evidence="5 7" id="KW-1133">Transmembrane helix</keyword>
<keyword evidence="10" id="KW-1185">Reference proteome</keyword>
<protein>
    <recommendedName>
        <fullName evidence="8">Peptidase M50 domain-containing protein</fullName>
    </recommendedName>
</protein>
<dbReference type="RefSeq" id="WP_345112720.1">
    <property type="nucleotide sequence ID" value="NZ_BAABDH010000034.1"/>
</dbReference>